<evidence type="ECO:0000313" key="2">
    <source>
        <dbReference type="EMBL" id="SHE99434.1"/>
    </source>
</evidence>
<reference evidence="2 3" key="1">
    <citation type="submission" date="2016-11" db="EMBL/GenBank/DDBJ databases">
        <authorList>
            <person name="Jaros S."/>
            <person name="Januszkiewicz K."/>
            <person name="Wedrychowicz H."/>
        </authorList>
    </citation>
    <scope>NUCLEOTIDE SEQUENCE [LARGE SCALE GENOMIC DNA]</scope>
    <source>
        <strain evidence="2 3">DSM 17459</strain>
    </source>
</reference>
<dbReference type="InterPro" id="IPR042070">
    <property type="entry name" value="PucR_C-HTH_sf"/>
</dbReference>
<dbReference type="InterPro" id="IPR051448">
    <property type="entry name" value="CdaR-like_regulators"/>
</dbReference>
<dbReference type="OrthoDB" id="212459at2"/>
<dbReference type="PANTHER" id="PTHR33744">
    <property type="entry name" value="CARBOHYDRATE DIACID REGULATOR"/>
    <property type="match status" value="1"/>
</dbReference>
<organism evidence="2 3">
    <name type="scientific">Lactonifactor longoviformis DSM 17459</name>
    <dbReference type="NCBI Taxonomy" id="1122155"/>
    <lineage>
        <taxon>Bacteria</taxon>
        <taxon>Bacillati</taxon>
        <taxon>Bacillota</taxon>
        <taxon>Clostridia</taxon>
        <taxon>Eubacteriales</taxon>
        <taxon>Clostridiaceae</taxon>
        <taxon>Lactonifactor</taxon>
    </lineage>
</organism>
<dbReference type="Gene3D" id="1.10.10.2840">
    <property type="entry name" value="PucR C-terminal helix-turn-helix domain"/>
    <property type="match status" value="1"/>
</dbReference>
<name>A0A1M4Y0R5_9CLOT</name>
<protein>
    <submittedName>
        <fullName evidence="2">PucR C-terminal helix-turn-helix domain-containing protein</fullName>
    </submittedName>
</protein>
<dbReference type="RefSeq" id="WP_072851614.1">
    <property type="nucleotide sequence ID" value="NZ_FQVI01000010.1"/>
</dbReference>
<evidence type="ECO:0000259" key="1">
    <source>
        <dbReference type="Pfam" id="PF13556"/>
    </source>
</evidence>
<dbReference type="AlphaFoldDB" id="A0A1M4Y0R5"/>
<proteinExistence type="predicted"/>
<dbReference type="STRING" id="1122155.SAMN02745158_02191"/>
<sequence length="518" mass="61089">MNLCLELIADELAHYPSHILRRNKISQRRLQMKGVGIYRRGMNFSSDICYMVSAKNVTDRFNCPNNTTLIVIGSVNDGIFERANSDILILEGEMRKEDFYDIFNEISDIFVKYQEIDHRLYEAVSKNEGFEKVVTIGQELFNNPVIIFDQNYCVMNNLDYEIPGVTWAVDPWSGTKILPLDAINTIKTSPEYIHKKSDDGTFLISEDYFPCNMILASVKKNKLRITVAVLETQAPLMESHRILAKYFADFIHLTFNKNYIHTGHPVRFENFLKELLNNHQMEQACIDRYLLSMNWKNTDTYICMTYQTSRWDKVGVVYYNVCTNLELQFPGSFAFYYDDNIIFLVNLTQQGLERQQLIYWLSSFLTEGVFRVGISYDFFEFHTFPSYYLQTLGALEMGEKYAPDEWCYDFREYVFYYFLHYGTSRIDGRHLCFPGIVQLYLYDTKNQTDLLHTLRVYIQCERNAALTVKNLYIHRNTLYQRLRKIETILDADLNDEKVRLFIHLSYQFVEHLSLEPVL</sequence>
<gene>
    <name evidence="2" type="ORF">SAMN02745158_02191</name>
</gene>
<dbReference type="Pfam" id="PF13556">
    <property type="entry name" value="HTH_30"/>
    <property type="match status" value="1"/>
</dbReference>
<dbReference type="EMBL" id="FQVI01000010">
    <property type="protein sequence ID" value="SHE99434.1"/>
    <property type="molecule type" value="Genomic_DNA"/>
</dbReference>
<keyword evidence="3" id="KW-1185">Reference proteome</keyword>
<evidence type="ECO:0000313" key="3">
    <source>
        <dbReference type="Proteomes" id="UP000184245"/>
    </source>
</evidence>
<accession>A0A1M4Y0R5</accession>
<dbReference type="InterPro" id="IPR025736">
    <property type="entry name" value="PucR_C-HTH_dom"/>
</dbReference>
<dbReference type="PANTHER" id="PTHR33744:SF1">
    <property type="entry name" value="DNA-BINDING TRANSCRIPTIONAL ACTIVATOR ADER"/>
    <property type="match status" value="1"/>
</dbReference>
<feature type="domain" description="PucR C-terminal helix-turn-helix" evidence="1">
    <location>
        <begin position="450"/>
        <end position="505"/>
    </location>
</feature>
<dbReference type="Proteomes" id="UP000184245">
    <property type="component" value="Unassembled WGS sequence"/>
</dbReference>